<reference evidence="2" key="1">
    <citation type="submission" date="2021-04" db="EMBL/GenBank/DDBJ databases">
        <title>Sequencing of actinobacteria type strains.</title>
        <authorList>
            <person name="Nguyen G.-S."/>
            <person name="Wentzel A."/>
        </authorList>
    </citation>
    <scope>NUCLEOTIDE SEQUENCE</scope>
    <source>
        <strain evidence="2">DSM 42095</strain>
    </source>
</reference>
<gene>
    <name evidence="2" type="ORF">KDA82_40120</name>
</gene>
<keyword evidence="3" id="KW-1185">Reference proteome</keyword>
<feature type="non-terminal residue" evidence="2">
    <location>
        <position position="1"/>
    </location>
</feature>
<evidence type="ECO:0000313" key="3">
    <source>
        <dbReference type="Proteomes" id="UP000675554"/>
    </source>
</evidence>
<dbReference type="EMBL" id="JAGSMN010002182">
    <property type="protein sequence ID" value="MBR7679037.1"/>
    <property type="molecule type" value="Genomic_DNA"/>
</dbReference>
<name>A0A8T4J9Q2_9ACTN</name>
<feature type="non-terminal residue" evidence="2">
    <location>
        <position position="80"/>
    </location>
</feature>
<proteinExistence type="predicted"/>
<organism evidence="2 3">
    <name type="scientific">Streptomyces daliensis</name>
    <dbReference type="NCBI Taxonomy" id="299421"/>
    <lineage>
        <taxon>Bacteria</taxon>
        <taxon>Bacillati</taxon>
        <taxon>Actinomycetota</taxon>
        <taxon>Actinomycetes</taxon>
        <taxon>Kitasatosporales</taxon>
        <taxon>Streptomycetaceae</taxon>
        <taxon>Streptomyces</taxon>
    </lineage>
</organism>
<feature type="region of interest" description="Disordered" evidence="1">
    <location>
        <begin position="1"/>
        <end position="80"/>
    </location>
</feature>
<evidence type="ECO:0000313" key="2">
    <source>
        <dbReference type="EMBL" id="MBR7679037.1"/>
    </source>
</evidence>
<comment type="caution">
    <text evidence="2">The sequence shown here is derived from an EMBL/GenBank/DDBJ whole genome shotgun (WGS) entry which is preliminary data.</text>
</comment>
<sequence length="80" mass="7917">GTAVPGPLDEGDVSHGGAPGTVPGTAMEQYQGAGQGSGRRARRALSAPEDGGQVPDAEGPGTMLPEQAQPGTGRRGRRAP</sequence>
<evidence type="ECO:0000256" key="1">
    <source>
        <dbReference type="SAM" id="MobiDB-lite"/>
    </source>
</evidence>
<protein>
    <submittedName>
        <fullName evidence="2">Uncharacterized protein</fullName>
    </submittedName>
</protein>
<dbReference type="AlphaFoldDB" id="A0A8T4J9Q2"/>
<dbReference type="Proteomes" id="UP000675554">
    <property type="component" value="Unassembled WGS sequence"/>
</dbReference>
<accession>A0A8T4J9Q2</accession>